<gene>
    <name evidence="1" type="ORF">METZ01_LOCUS489830</name>
</gene>
<name>A0A383CXB1_9ZZZZ</name>
<organism evidence="1">
    <name type="scientific">marine metagenome</name>
    <dbReference type="NCBI Taxonomy" id="408172"/>
    <lineage>
        <taxon>unclassified sequences</taxon>
        <taxon>metagenomes</taxon>
        <taxon>ecological metagenomes</taxon>
    </lineage>
</organism>
<dbReference type="AlphaFoldDB" id="A0A383CXB1"/>
<evidence type="ECO:0000313" key="1">
    <source>
        <dbReference type="EMBL" id="SVE36976.1"/>
    </source>
</evidence>
<accession>A0A383CXB1</accession>
<dbReference type="EMBL" id="UINC01212581">
    <property type="protein sequence ID" value="SVE36976.1"/>
    <property type="molecule type" value="Genomic_DNA"/>
</dbReference>
<proteinExistence type="predicted"/>
<protein>
    <submittedName>
        <fullName evidence="1">Uncharacterized protein</fullName>
    </submittedName>
</protein>
<reference evidence="1" key="1">
    <citation type="submission" date="2018-05" db="EMBL/GenBank/DDBJ databases">
        <authorList>
            <person name="Lanie J.A."/>
            <person name="Ng W.-L."/>
            <person name="Kazmierczak K.M."/>
            <person name="Andrzejewski T.M."/>
            <person name="Davidsen T.M."/>
            <person name="Wayne K.J."/>
            <person name="Tettelin H."/>
            <person name="Glass J.I."/>
            <person name="Rusch D."/>
            <person name="Podicherti R."/>
            <person name="Tsui H.-C.T."/>
            <person name="Winkler M.E."/>
        </authorList>
    </citation>
    <scope>NUCLEOTIDE SEQUENCE</scope>
</reference>
<sequence length="27" mass="2772">NSSVSTPIVVPALKVRDFQLASGSDAI</sequence>
<feature type="non-terminal residue" evidence="1">
    <location>
        <position position="1"/>
    </location>
</feature>